<dbReference type="Gene3D" id="3.40.1190.20">
    <property type="match status" value="1"/>
</dbReference>
<comment type="function">
    <text evidence="18">Catalyzes the epimerization of the S- and R-forms of NAD(P)HX, a damaged form of NAD(P)H that is a result of enzymatic or heat-dependent hydration. This is a prerequisite for the S-specific NAD(P)H-hydrate dehydratase to allow the repair of both epimers of NAD(P)HX.</text>
</comment>
<comment type="function">
    <text evidence="14 19">Bifunctional enzyme that catalyzes the epimerization of the S- and R-forms of NAD(P)HX and the dehydration of the S-form of NAD(P)HX at the expense of ADP, which is converted to AMP. This allows the repair of both epimers of NAD(P)HX, a damaged form of NAD(P)H that is a result of enzymatic or heat-dependent hydration.</text>
</comment>
<name>A0ABS0XM24_9SPHN</name>
<evidence type="ECO:0000256" key="15">
    <source>
        <dbReference type="ARBA" id="ARBA00048238"/>
    </source>
</evidence>
<comment type="caution">
    <text evidence="22">The sequence shown here is derived from an EMBL/GenBank/DDBJ whole genome shotgun (WGS) entry which is preliminary data.</text>
</comment>
<evidence type="ECO:0000259" key="20">
    <source>
        <dbReference type="PROSITE" id="PS51383"/>
    </source>
</evidence>
<evidence type="ECO:0000256" key="13">
    <source>
        <dbReference type="ARBA" id="ARBA00023268"/>
    </source>
</evidence>
<feature type="binding site" evidence="18">
    <location>
        <position position="150"/>
    </location>
    <ligand>
        <name>K(+)</name>
        <dbReference type="ChEBI" id="CHEBI:29103"/>
    </ligand>
</feature>
<dbReference type="InterPro" id="IPR017953">
    <property type="entry name" value="Carbohydrate_kinase_pred_CS"/>
</dbReference>
<gene>
    <name evidence="18" type="primary">nnrE</name>
    <name evidence="17" type="synonym">nnrD</name>
    <name evidence="22" type="ORF">JAO74_04530</name>
</gene>
<comment type="function">
    <text evidence="17">Catalyzes the dehydration of the S-form of NAD(P)HX at the expense of ADP, which is converted to AMP. Together with NAD(P)HX epimerase, which catalyzes the epimerization of the S- and R-forms, the enzyme allows the repair of both epimers of NAD(P)HX, a damaged form of NAD(P)H that is a result of enzymatic or heat-dependent hydration.</text>
</comment>
<dbReference type="PANTHER" id="PTHR12592:SF0">
    <property type="entry name" value="ATP-DEPENDENT (S)-NAD(P)H-HYDRATE DEHYDRATASE"/>
    <property type="match status" value="1"/>
</dbReference>
<keyword evidence="23" id="KW-1185">Reference proteome</keyword>
<dbReference type="SUPFAM" id="SSF53613">
    <property type="entry name" value="Ribokinase-like"/>
    <property type="match status" value="1"/>
</dbReference>
<dbReference type="EC" id="4.2.1.136" evidence="19"/>
<evidence type="ECO:0000256" key="12">
    <source>
        <dbReference type="ARBA" id="ARBA00023239"/>
    </source>
</evidence>
<feature type="binding site" evidence="17">
    <location>
        <position position="398"/>
    </location>
    <ligand>
        <name>(6S)-NADPHX</name>
        <dbReference type="ChEBI" id="CHEBI:64076"/>
    </ligand>
</feature>
<comment type="catalytic activity">
    <reaction evidence="2 18 19">
        <text>(6R)-NADPHX = (6S)-NADPHX</text>
        <dbReference type="Rhea" id="RHEA:32227"/>
        <dbReference type="ChEBI" id="CHEBI:64076"/>
        <dbReference type="ChEBI" id="CHEBI:64077"/>
        <dbReference type="EC" id="5.1.99.6"/>
    </reaction>
</comment>
<dbReference type="InterPro" id="IPR029056">
    <property type="entry name" value="Ribokinase-like"/>
</dbReference>
<evidence type="ECO:0000313" key="22">
    <source>
        <dbReference type="EMBL" id="MBJ6121057.1"/>
    </source>
</evidence>
<feature type="binding site" evidence="17">
    <location>
        <begin position="368"/>
        <end position="372"/>
    </location>
    <ligand>
        <name>AMP</name>
        <dbReference type="ChEBI" id="CHEBI:456215"/>
    </ligand>
</feature>
<dbReference type="PROSITE" id="PS51383">
    <property type="entry name" value="YJEF_C_3"/>
    <property type="match status" value="1"/>
</dbReference>
<feature type="binding site" evidence="17">
    <location>
        <position position="397"/>
    </location>
    <ligand>
        <name>AMP</name>
        <dbReference type="ChEBI" id="CHEBI:456215"/>
    </ligand>
</feature>
<dbReference type="InterPro" id="IPR004443">
    <property type="entry name" value="YjeF_N_dom"/>
</dbReference>
<dbReference type="PIRSF" id="PIRSF017184">
    <property type="entry name" value="Nnr"/>
    <property type="match status" value="1"/>
</dbReference>
<dbReference type="NCBIfam" id="TIGR00197">
    <property type="entry name" value="yjeF_nterm"/>
    <property type="match status" value="1"/>
</dbReference>
<feature type="binding site" evidence="18">
    <location>
        <position position="114"/>
    </location>
    <ligand>
        <name>K(+)</name>
        <dbReference type="ChEBI" id="CHEBI:29103"/>
    </ligand>
</feature>
<dbReference type="EC" id="5.1.99.6" evidence="19"/>
<evidence type="ECO:0000256" key="2">
    <source>
        <dbReference type="ARBA" id="ARBA00000909"/>
    </source>
</evidence>
<dbReference type="EMBL" id="JAELXS010000002">
    <property type="protein sequence ID" value="MBJ6121057.1"/>
    <property type="molecule type" value="Genomic_DNA"/>
</dbReference>
<accession>A0ABS0XM24</accession>
<evidence type="ECO:0000256" key="11">
    <source>
        <dbReference type="ARBA" id="ARBA00023235"/>
    </source>
</evidence>
<dbReference type="RefSeq" id="WP_199035594.1">
    <property type="nucleotide sequence ID" value="NZ_JAELXS010000002.1"/>
</dbReference>
<dbReference type="InterPro" id="IPR000631">
    <property type="entry name" value="CARKD"/>
</dbReference>
<comment type="caution">
    <text evidence="18">Lacks conserved residue(s) required for the propagation of feature annotation.</text>
</comment>
<comment type="catalytic activity">
    <reaction evidence="15 17 19">
        <text>(6S)-NADHX + ADP = AMP + phosphate + NADH + H(+)</text>
        <dbReference type="Rhea" id="RHEA:32223"/>
        <dbReference type="ChEBI" id="CHEBI:15378"/>
        <dbReference type="ChEBI" id="CHEBI:43474"/>
        <dbReference type="ChEBI" id="CHEBI:57945"/>
        <dbReference type="ChEBI" id="CHEBI:64074"/>
        <dbReference type="ChEBI" id="CHEBI:456215"/>
        <dbReference type="ChEBI" id="CHEBI:456216"/>
        <dbReference type="EC" id="4.2.1.136"/>
    </reaction>
</comment>
<keyword evidence="10 17" id="KW-0520">NAD</keyword>
<feature type="binding site" evidence="17">
    <location>
        <position position="335"/>
    </location>
    <ligand>
        <name>(6S)-NADPHX</name>
        <dbReference type="ChEBI" id="CHEBI:64076"/>
    </ligand>
</feature>
<keyword evidence="12 17" id="KW-0456">Lyase</keyword>
<organism evidence="22 23">
    <name type="scientific">Sphingomonas mollis</name>
    <dbReference type="NCBI Taxonomy" id="2795726"/>
    <lineage>
        <taxon>Bacteria</taxon>
        <taxon>Pseudomonadati</taxon>
        <taxon>Pseudomonadota</taxon>
        <taxon>Alphaproteobacteria</taxon>
        <taxon>Sphingomonadales</taxon>
        <taxon>Sphingomonadaceae</taxon>
        <taxon>Sphingomonas</taxon>
    </lineage>
</organism>
<feature type="binding site" evidence="18">
    <location>
        <begin position="57"/>
        <end position="61"/>
    </location>
    <ligand>
        <name>(6S)-NADPHX</name>
        <dbReference type="ChEBI" id="CHEBI:64076"/>
    </ligand>
</feature>
<dbReference type="Pfam" id="PF01256">
    <property type="entry name" value="Carb_kinase"/>
    <property type="match status" value="1"/>
</dbReference>
<comment type="catalytic activity">
    <reaction evidence="1 18 19">
        <text>(6R)-NADHX = (6S)-NADHX</text>
        <dbReference type="Rhea" id="RHEA:32215"/>
        <dbReference type="ChEBI" id="CHEBI:64074"/>
        <dbReference type="ChEBI" id="CHEBI:64075"/>
        <dbReference type="EC" id="5.1.99.6"/>
    </reaction>
</comment>
<evidence type="ECO:0000313" key="23">
    <source>
        <dbReference type="Proteomes" id="UP000640426"/>
    </source>
</evidence>
<dbReference type="Proteomes" id="UP000640426">
    <property type="component" value="Unassembled WGS sequence"/>
</dbReference>
<dbReference type="CDD" id="cd01171">
    <property type="entry name" value="YXKO-related"/>
    <property type="match status" value="1"/>
</dbReference>
<proteinExistence type="inferred from homology"/>
<dbReference type="InterPro" id="IPR030677">
    <property type="entry name" value="Nnr"/>
</dbReference>
<evidence type="ECO:0000256" key="6">
    <source>
        <dbReference type="ARBA" id="ARBA00022741"/>
    </source>
</evidence>
<sequence>MIPIDGHPILTAATMRAAEQAHGNLSALMAQAGAGVATAARRLAGASEVLVLCGPGNNGGDGYVAAVELHVAGHPVRVAAATEPRTDLARAARARWTGPVEPLATARPAPILIDALFGTGLSRPLDAVHAMHFHRLAAAARLTIAVDLPSGVTTDDGRVLTEPPRCHLTLALGAVKPSHLLQPAARYAGHVRLIDLGLSPASVATVIARPAFRDPGPDTHKYSRGMVALVGGAMPGASELASIAALRAGAGYVLHLGDGTGPPHALVRRPWSAGALTDPRIGAVVIGPGLGRDDTARDRLATALASGRPLVIDGDALHLLDADAPRSAQTILTPHAGEIDALFGKSTASKIDRARVAAARADVVVIFKGPDTVIAAPDSRVTVSADASDWLSAAGTGDVLAGATGAMLASGLPPFEAATAAVWLHREAARLCGRSFIADDLVGALSRVR</sequence>
<comment type="catalytic activity">
    <reaction evidence="16 17 19">
        <text>(6S)-NADPHX + ADP = AMP + phosphate + NADPH + H(+)</text>
        <dbReference type="Rhea" id="RHEA:32235"/>
        <dbReference type="ChEBI" id="CHEBI:15378"/>
        <dbReference type="ChEBI" id="CHEBI:43474"/>
        <dbReference type="ChEBI" id="CHEBI:57783"/>
        <dbReference type="ChEBI" id="CHEBI:64076"/>
        <dbReference type="ChEBI" id="CHEBI:456215"/>
        <dbReference type="ChEBI" id="CHEBI:456216"/>
        <dbReference type="EC" id="4.2.1.136"/>
    </reaction>
</comment>
<comment type="similarity">
    <text evidence="4 19">In the C-terminal section; belongs to the NnrD/CARKD family.</text>
</comment>
<evidence type="ECO:0000256" key="16">
    <source>
        <dbReference type="ARBA" id="ARBA00049209"/>
    </source>
</evidence>
<evidence type="ECO:0000256" key="3">
    <source>
        <dbReference type="ARBA" id="ARBA00006001"/>
    </source>
</evidence>
<evidence type="ECO:0000256" key="8">
    <source>
        <dbReference type="ARBA" id="ARBA00022857"/>
    </source>
</evidence>
<keyword evidence="5 18" id="KW-0479">Metal-binding</keyword>
<evidence type="ECO:0000256" key="17">
    <source>
        <dbReference type="HAMAP-Rule" id="MF_01965"/>
    </source>
</evidence>
<comment type="cofactor">
    <cofactor evidence="17">
        <name>Mg(2+)</name>
        <dbReference type="ChEBI" id="CHEBI:18420"/>
    </cofactor>
</comment>
<dbReference type="PROSITE" id="PS51385">
    <property type="entry name" value="YJEF_N"/>
    <property type="match status" value="1"/>
</dbReference>
<comment type="similarity">
    <text evidence="3 19">In the N-terminal section; belongs to the NnrE/AIBP family.</text>
</comment>
<evidence type="ECO:0000256" key="10">
    <source>
        <dbReference type="ARBA" id="ARBA00023027"/>
    </source>
</evidence>
<feature type="binding site" evidence="18">
    <location>
        <begin position="118"/>
        <end position="124"/>
    </location>
    <ligand>
        <name>(6S)-NADPHX</name>
        <dbReference type="ChEBI" id="CHEBI:64076"/>
    </ligand>
</feature>
<feature type="domain" description="YjeF N-terminal" evidence="21">
    <location>
        <begin position="10"/>
        <end position="204"/>
    </location>
</feature>
<dbReference type="PROSITE" id="PS01049">
    <property type="entry name" value="YJEF_C_1"/>
    <property type="match status" value="1"/>
</dbReference>
<evidence type="ECO:0000256" key="19">
    <source>
        <dbReference type="PIRNR" id="PIRNR017184"/>
    </source>
</evidence>
<dbReference type="Pfam" id="PF03853">
    <property type="entry name" value="YjeF_N"/>
    <property type="match status" value="1"/>
</dbReference>
<evidence type="ECO:0000259" key="21">
    <source>
        <dbReference type="PROSITE" id="PS51385"/>
    </source>
</evidence>
<evidence type="ECO:0000256" key="18">
    <source>
        <dbReference type="HAMAP-Rule" id="MF_01966"/>
    </source>
</evidence>
<keyword evidence="6 17" id="KW-0547">Nucleotide-binding</keyword>
<dbReference type="NCBIfam" id="TIGR00196">
    <property type="entry name" value="yjeF_cterm"/>
    <property type="match status" value="1"/>
</dbReference>
<dbReference type="HAMAP" id="MF_01966">
    <property type="entry name" value="NADHX_epimerase"/>
    <property type="match status" value="1"/>
</dbReference>
<feature type="binding site" evidence="17">
    <location>
        <position position="289"/>
    </location>
    <ligand>
        <name>(6S)-NADPHX</name>
        <dbReference type="ChEBI" id="CHEBI:64076"/>
    </ligand>
</feature>
<dbReference type="InterPro" id="IPR036652">
    <property type="entry name" value="YjeF_N_dom_sf"/>
</dbReference>
<feature type="binding site" evidence="18">
    <location>
        <position position="58"/>
    </location>
    <ligand>
        <name>K(+)</name>
        <dbReference type="ChEBI" id="CHEBI:29103"/>
    </ligand>
</feature>
<protein>
    <recommendedName>
        <fullName evidence="19">Bifunctional NAD(P)H-hydrate repair enzyme</fullName>
    </recommendedName>
    <alternativeName>
        <fullName evidence="19">Nicotinamide nucleotide repair protein</fullName>
    </alternativeName>
    <domain>
        <recommendedName>
            <fullName evidence="19">ADP-dependent (S)-NAD(P)H-hydrate dehydratase</fullName>
            <ecNumber evidence="19">4.2.1.136</ecNumber>
        </recommendedName>
        <alternativeName>
            <fullName evidence="19">ADP-dependent NAD(P)HX dehydratase</fullName>
        </alternativeName>
    </domain>
    <domain>
        <recommendedName>
            <fullName evidence="19">NAD(P)H-hydrate epimerase</fullName>
            <ecNumber evidence="19">5.1.99.6</ecNumber>
        </recommendedName>
    </domain>
</protein>
<dbReference type="PANTHER" id="PTHR12592">
    <property type="entry name" value="ATP-DEPENDENT (S)-NAD(P)H-HYDRATE DEHYDRATASE FAMILY MEMBER"/>
    <property type="match status" value="1"/>
</dbReference>
<feature type="domain" description="YjeF C-terminal" evidence="20">
    <location>
        <begin position="204"/>
        <end position="449"/>
    </location>
</feature>
<evidence type="ECO:0000256" key="7">
    <source>
        <dbReference type="ARBA" id="ARBA00022840"/>
    </source>
</evidence>
<comment type="similarity">
    <text evidence="18">Belongs to the NnrE/AIBP family.</text>
</comment>
<dbReference type="HAMAP" id="MF_01965">
    <property type="entry name" value="NADHX_dehydratase"/>
    <property type="match status" value="1"/>
</dbReference>
<keyword evidence="9 18" id="KW-0630">Potassium</keyword>
<evidence type="ECO:0000256" key="1">
    <source>
        <dbReference type="ARBA" id="ARBA00000013"/>
    </source>
</evidence>
<keyword evidence="7 17" id="KW-0067">ATP-binding</keyword>
<comment type="similarity">
    <text evidence="17">Belongs to the NnrD/CARKD family.</text>
</comment>
<dbReference type="Gene3D" id="3.40.50.10260">
    <property type="entry name" value="YjeF N-terminal domain"/>
    <property type="match status" value="1"/>
</dbReference>
<keyword evidence="13" id="KW-0511">Multifunctional enzyme</keyword>
<reference evidence="23" key="1">
    <citation type="submission" date="2020-12" db="EMBL/GenBank/DDBJ databases">
        <title>Hymenobacter sp.</title>
        <authorList>
            <person name="Kim M.K."/>
        </authorList>
    </citation>
    <scope>NUCLEOTIDE SEQUENCE [LARGE SCALE GENOMIC DNA]</scope>
    <source>
        <strain evidence="23">BT553</strain>
    </source>
</reference>
<comment type="subunit">
    <text evidence="17">Homotetramer.</text>
</comment>
<dbReference type="SUPFAM" id="SSF64153">
    <property type="entry name" value="YjeF N-terminal domain-like"/>
    <property type="match status" value="1"/>
</dbReference>
<feature type="binding site" evidence="18">
    <location>
        <position position="147"/>
    </location>
    <ligand>
        <name>(6S)-NADPHX</name>
        <dbReference type="ChEBI" id="CHEBI:64076"/>
    </ligand>
</feature>
<keyword evidence="11 18" id="KW-0413">Isomerase</keyword>
<evidence type="ECO:0000256" key="4">
    <source>
        <dbReference type="ARBA" id="ARBA00009524"/>
    </source>
</evidence>
<feature type="binding site" evidence="17">
    <location>
        <position position="237"/>
    </location>
    <ligand>
        <name>(6S)-NADPHX</name>
        <dbReference type="ChEBI" id="CHEBI:64076"/>
    </ligand>
</feature>
<keyword evidence="8 17" id="KW-0521">NADP</keyword>
<evidence type="ECO:0000256" key="14">
    <source>
        <dbReference type="ARBA" id="ARBA00025153"/>
    </source>
</evidence>
<evidence type="ECO:0000256" key="5">
    <source>
        <dbReference type="ARBA" id="ARBA00022723"/>
    </source>
</evidence>
<evidence type="ECO:0000256" key="9">
    <source>
        <dbReference type="ARBA" id="ARBA00022958"/>
    </source>
</evidence>
<comment type="cofactor">
    <cofactor evidence="18 19">
        <name>K(+)</name>
        <dbReference type="ChEBI" id="CHEBI:29103"/>
    </cofactor>
    <text evidence="18 19">Binds 1 potassium ion per subunit.</text>
</comment>